<dbReference type="Proteomes" id="UP001055879">
    <property type="component" value="Linkage Group LG07"/>
</dbReference>
<dbReference type="EMBL" id="CM042053">
    <property type="protein sequence ID" value="KAI3715093.1"/>
    <property type="molecule type" value="Genomic_DNA"/>
</dbReference>
<name>A0ACB9AZ43_ARCLA</name>
<evidence type="ECO:0000313" key="2">
    <source>
        <dbReference type="Proteomes" id="UP001055879"/>
    </source>
</evidence>
<keyword evidence="2" id="KW-1185">Reference proteome</keyword>
<accession>A0ACB9AZ43</accession>
<protein>
    <submittedName>
        <fullName evidence="1">Uncharacterized protein</fullName>
    </submittedName>
</protein>
<reference evidence="1 2" key="2">
    <citation type="journal article" date="2022" name="Mol. Ecol. Resour.">
        <title>The genomes of chicory, endive, great burdock and yacon provide insights into Asteraceae paleo-polyploidization history and plant inulin production.</title>
        <authorList>
            <person name="Fan W."/>
            <person name="Wang S."/>
            <person name="Wang H."/>
            <person name="Wang A."/>
            <person name="Jiang F."/>
            <person name="Liu H."/>
            <person name="Zhao H."/>
            <person name="Xu D."/>
            <person name="Zhang Y."/>
        </authorList>
    </citation>
    <scope>NUCLEOTIDE SEQUENCE [LARGE SCALE GENOMIC DNA]</scope>
    <source>
        <strain evidence="2">cv. Niubang</strain>
    </source>
</reference>
<organism evidence="1 2">
    <name type="scientific">Arctium lappa</name>
    <name type="common">Greater burdock</name>
    <name type="synonym">Lappa major</name>
    <dbReference type="NCBI Taxonomy" id="4217"/>
    <lineage>
        <taxon>Eukaryota</taxon>
        <taxon>Viridiplantae</taxon>
        <taxon>Streptophyta</taxon>
        <taxon>Embryophyta</taxon>
        <taxon>Tracheophyta</taxon>
        <taxon>Spermatophyta</taxon>
        <taxon>Magnoliopsida</taxon>
        <taxon>eudicotyledons</taxon>
        <taxon>Gunneridae</taxon>
        <taxon>Pentapetalae</taxon>
        <taxon>asterids</taxon>
        <taxon>campanulids</taxon>
        <taxon>Asterales</taxon>
        <taxon>Asteraceae</taxon>
        <taxon>Carduoideae</taxon>
        <taxon>Cardueae</taxon>
        <taxon>Arctiinae</taxon>
        <taxon>Arctium</taxon>
    </lineage>
</organism>
<comment type="caution">
    <text evidence="1">The sequence shown here is derived from an EMBL/GenBank/DDBJ whole genome shotgun (WGS) entry which is preliminary data.</text>
</comment>
<sequence length="549" mass="61767">MGEADYHLRGDLSNSFSALAVRERHNGSDNQVNRKPIEEDDLQQIEEQEREIIQLRKHLAEYTVKEAQIQNDKQVLEKRITSMYNAFDQQQQDLAAATSKAISYRQDIIEENIHLRYALQAAQEERSIFISSLVPLLSDLSLHPAALDAYSIVSNLRILFKHNKERLTMAEEKLRESQYQPLLLHSHREDSPLDDSSPPDWSRSSFDPSPDTVHMGVERRNNGEGVINSPYLPSIFEEEPSSSSHLEADDSEEDDNGSGDYDDEDTNKPLPTIEGLQILGEAFPGHEIQASGYSRNGTTHCGFEWVRHLEDGSVNYIGARQPTYTVTADDVDTYLAVEVQPLDDRQRKGELVKCFANDNRKITCHPDMIHEIEKILSIGHASFNLFVWKGSLDTWEPAILEIKKSSYSIKINGPNSNVVVDEKYAPTTVISLPAEIPSEFSILSPGGDEQYLRADNSSSDVSCSRDTIVLMMRLFIKRAVDKKLGKKKRRVLFFNFYMSFFSGIPFGSTPATTYGTAVGGRSSNVAYLPELCGEDEIEWAIPEVVAIGN</sequence>
<gene>
    <name evidence="1" type="ORF">L6452_22060</name>
</gene>
<evidence type="ECO:0000313" key="1">
    <source>
        <dbReference type="EMBL" id="KAI3715093.1"/>
    </source>
</evidence>
<reference evidence="2" key="1">
    <citation type="journal article" date="2022" name="Mol. Ecol. Resour.">
        <title>The genomes of chicory, endive, great burdock and yacon provide insights into Asteraceae palaeo-polyploidization history and plant inulin production.</title>
        <authorList>
            <person name="Fan W."/>
            <person name="Wang S."/>
            <person name="Wang H."/>
            <person name="Wang A."/>
            <person name="Jiang F."/>
            <person name="Liu H."/>
            <person name="Zhao H."/>
            <person name="Xu D."/>
            <person name="Zhang Y."/>
        </authorList>
    </citation>
    <scope>NUCLEOTIDE SEQUENCE [LARGE SCALE GENOMIC DNA]</scope>
    <source>
        <strain evidence="2">cv. Niubang</strain>
    </source>
</reference>
<proteinExistence type="predicted"/>